<reference evidence="11" key="1">
    <citation type="submission" date="2025-08" db="UniProtKB">
        <authorList>
            <consortium name="RefSeq"/>
        </authorList>
    </citation>
    <scope>IDENTIFICATION</scope>
    <source>
        <tissue evidence="11">Fruit stalk</tissue>
    </source>
</reference>
<dbReference type="GO" id="GO:0005694">
    <property type="term" value="C:chromosome"/>
    <property type="evidence" value="ECO:0007669"/>
    <property type="project" value="UniProtKB-ARBA"/>
</dbReference>
<dbReference type="CDD" id="cd18808">
    <property type="entry name" value="SF1_C_Upf1"/>
    <property type="match status" value="1"/>
</dbReference>
<evidence type="ECO:0000259" key="7">
    <source>
        <dbReference type="Pfam" id="PF13086"/>
    </source>
</evidence>
<evidence type="ECO:0000256" key="5">
    <source>
        <dbReference type="SAM" id="MobiDB-lite"/>
    </source>
</evidence>
<keyword evidence="6" id="KW-0812">Transmembrane</keyword>
<dbReference type="AlphaFoldDB" id="A0A6P5YUB6"/>
<feature type="region of interest" description="Disordered" evidence="5">
    <location>
        <begin position="407"/>
        <end position="426"/>
    </location>
</feature>
<keyword evidence="1" id="KW-0547">Nucleotide-binding</keyword>
<evidence type="ECO:0000259" key="8">
    <source>
        <dbReference type="Pfam" id="PF13087"/>
    </source>
</evidence>
<dbReference type="InterPro" id="IPR027417">
    <property type="entry name" value="P-loop_NTPase"/>
</dbReference>
<keyword evidence="3" id="KW-0347">Helicase</keyword>
<feature type="region of interest" description="Disordered" evidence="5">
    <location>
        <begin position="437"/>
        <end position="467"/>
    </location>
</feature>
<evidence type="ECO:0000313" key="11">
    <source>
        <dbReference type="RefSeq" id="XP_022743877.1"/>
    </source>
</evidence>
<evidence type="ECO:0000256" key="3">
    <source>
        <dbReference type="ARBA" id="ARBA00022806"/>
    </source>
</evidence>
<dbReference type="InterPro" id="IPR041677">
    <property type="entry name" value="DNA2/NAM7_AAA_11"/>
</dbReference>
<dbReference type="Proteomes" id="UP000515121">
    <property type="component" value="Unplaced"/>
</dbReference>
<dbReference type="FunFam" id="3.40.50.300:FF:000326">
    <property type="entry name" value="P-loop containing nucleoside triphosphate hydrolase"/>
    <property type="match status" value="1"/>
</dbReference>
<feature type="domain" description="DNA2/NAM7 helicase helicase" evidence="7">
    <location>
        <begin position="252"/>
        <end position="483"/>
    </location>
</feature>
<accession>A0A6P5YUB6</accession>
<organism evidence="10 11">
    <name type="scientific">Durio zibethinus</name>
    <name type="common">Durian</name>
    <dbReference type="NCBI Taxonomy" id="66656"/>
    <lineage>
        <taxon>Eukaryota</taxon>
        <taxon>Viridiplantae</taxon>
        <taxon>Streptophyta</taxon>
        <taxon>Embryophyta</taxon>
        <taxon>Tracheophyta</taxon>
        <taxon>Spermatophyta</taxon>
        <taxon>Magnoliopsida</taxon>
        <taxon>eudicotyledons</taxon>
        <taxon>Gunneridae</taxon>
        <taxon>Pentapetalae</taxon>
        <taxon>rosids</taxon>
        <taxon>malvids</taxon>
        <taxon>Malvales</taxon>
        <taxon>Malvaceae</taxon>
        <taxon>Helicteroideae</taxon>
        <taxon>Durio</taxon>
    </lineage>
</organism>
<dbReference type="InterPro" id="IPR047187">
    <property type="entry name" value="SF1_C_Upf1"/>
</dbReference>
<keyword evidence="6" id="KW-1133">Transmembrane helix</keyword>
<name>A0A6P5YUB6_DURZI</name>
<evidence type="ECO:0000313" key="10">
    <source>
        <dbReference type="Proteomes" id="UP000515121"/>
    </source>
</evidence>
<feature type="domain" description="DNA2/NAM7 helicase-like C-terminal" evidence="8">
    <location>
        <begin position="676"/>
        <end position="873"/>
    </location>
</feature>
<dbReference type="InterPro" id="IPR045529">
    <property type="entry name" value="DUF6469"/>
</dbReference>
<gene>
    <name evidence="11" type="primary">LOC111294754</name>
</gene>
<proteinExistence type="predicted"/>
<dbReference type="GO" id="GO:0004386">
    <property type="term" value="F:helicase activity"/>
    <property type="evidence" value="ECO:0007669"/>
    <property type="project" value="UniProtKB-KW"/>
</dbReference>
<dbReference type="OrthoDB" id="6513042at2759"/>
<evidence type="ECO:0000259" key="9">
    <source>
        <dbReference type="Pfam" id="PF20073"/>
    </source>
</evidence>
<dbReference type="KEGG" id="dzi:111294754"/>
<dbReference type="GeneID" id="111294754"/>
<dbReference type="RefSeq" id="XP_022743877.1">
    <property type="nucleotide sequence ID" value="XM_022888142.1"/>
</dbReference>
<dbReference type="InterPro" id="IPR045055">
    <property type="entry name" value="DNA2/NAM7-like"/>
</dbReference>
<evidence type="ECO:0000256" key="2">
    <source>
        <dbReference type="ARBA" id="ARBA00022801"/>
    </source>
</evidence>
<dbReference type="InterPro" id="IPR041679">
    <property type="entry name" value="DNA2/NAM7-like_C"/>
</dbReference>
<evidence type="ECO:0000256" key="4">
    <source>
        <dbReference type="ARBA" id="ARBA00022840"/>
    </source>
</evidence>
<dbReference type="GO" id="GO:0016787">
    <property type="term" value="F:hydrolase activity"/>
    <property type="evidence" value="ECO:0007669"/>
    <property type="project" value="UniProtKB-KW"/>
</dbReference>
<dbReference type="Pfam" id="PF13087">
    <property type="entry name" value="AAA_12"/>
    <property type="match status" value="1"/>
</dbReference>
<evidence type="ECO:0000256" key="1">
    <source>
        <dbReference type="ARBA" id="ARBA00022741"/>
    </source>
</evidence>
<dbReference type="PANTHER" id="PTHR10887:SF522">
    <property type="entry name" value="P-LOOP CONTAINING NUCLEOSIDE TRIPHOSPHATE HYDROLASES SUPERFAMILY PROTEIN"/>
    <property type="match status" value="1"/>
</dbReference>
<keyword evidence="2" id="KW-0378">Hydrolase</keyword>
<dbReference type="Pfam" id="PF13086">
    <property type="entry name" value="AAA_11"/>
    <property type="match status" value="2"/>
</dbReference>
<feature type="domain" description="DUF6469" evidence="9">
    <location>
        <begin position="116"/>
        <end position="207"/>
    </location>
</feature>
<dbReference type="SUPFAM" id="SSF52540">
    <property type="entry name" value="P-loop containing nucleoside triphosphate hydrolases"/>
    <property type="match status" value="1"/>
</dbReference>
<keyword evidence="10" id="KW-1185">Reference proteome</keyword>
<dbReference type="Gene3D" id="3.40.50.300">
    <property type="entry name" value="P-loop containing nucleotide triphosphate hydrolases"/>
    <property type="match status" value="2"/>
</dbReference>
<protein>
    <submittedName>
        <fullName evidence="11">Uncharacterized protein LOC111294754</fullName>
    </submittedName>
</protein>
<dbReference type="Pfam" id="PF20073">
    <property type="entry name" value="DUF6469"/>
    <property type="match status" value="1"/>
</dbReference>
<sequence>MEKKERSDGGSSSSISLIDLVFSWSIQDVLNTNLYKALVKKIPETFKSTAEYLNSFLAPLIEETHADLFSSMTRLARAPSREVFSVERDKDYKAPRDLFYKIVLRRDSNGSDHLVTYQPQTGDLVALTNVRPDCISDLNGPKFSYLLAYVQAVDSDNVSILSSKPVMTEQKTLLGQRSQNISQQKHTLFFVFLINMTTNIRIWKALHPDLKGGNLKMINKVIEMNGADEEDCAMCLYQKNCVTVPSFKSYGLNDSQEAVIISCINSWCCNHQNTVKLVWGPPGTGKTKIAGLLLLSLLRMKCRTITCAPTNIAALEVTSRLMRLVAGTLEYDTYGFGDIVLFGNIERMRINDHEDLLDVFLDYRVEILDKCFSPLSGWKISLVSMINLLEDPQEQYGRYLANRGLGNSDANNEMENENCDENLKDTSRNPWKKVIMESSKQKETNKKQVTHENENHSKPEKEEDRYGASLEKTNAQEAETCMDDSITLEEFVKERFSVFNERLKFCTVNLYTHLPTQFISLELVKSMMMALDMLRSLETLFNCFNFGDEGFREALADTEKGSEVSDMAKLGVIRQNCLQILKSLPLSFSVPEFTQKFLINNFCLDNACLLFCTASSSSKLSTERTRPLDLLVIDEAAQLKECESTIPFQLPGLRHAVLIGDERQLPAVIHSKAKFGRSLFERLVLLGQKKQLLNVQYRMHPAISSFPNNEFYDGKILDAAIVKHRSHEKRFLHGNMYGAYSFINVASGKEQLDHLPGRKNMVEVAVVCKIVASLFNEFTGTKQRICIGVISPYKAQVLAIQEKLEKKYTGYADSGFAVSIATVDGFQGNEKDVVIVSTVRCNINGSVGFLSNRQRANVALTRARHCLWVLGNEATFVKSNSVWKKLVADAKRRGCFFNADEDKHLAEAIVTTLIELEQFDTLLSMDSPLFKKARWRVCFSNDFWKSLASINNIESYKQMLNLLEKLSSGWRQTPDQQKNHIVVGGCFGLLEVYPVDDSLNLLWSVDIIKENSNFIQVLKVWDILPLMDIPKAERNLRILFGEYTENKISRCKYQCLEGNLVVPMKWEVEDSRTQGTGHGDESMESSSKYVPEFVENVHASGNINSFSFYLLGVVIVVIAFKFLMFKEN</sequence>
<feature type="compositionally biased region" description="Basic and acidic residues" evidence="5">
    <location>
        <begin position="439"/>
        <end position="466"/>
    </location>
</feature>
<keyword evidence="6" id="KW-0472">Membrane</keyword>
<keyword evidence="4" id="KW-0067">ATP-binding</keyword>
<evidence type="ECO:0000256" key="6">
    <source>
        <dbReference type="SAM" id="Phobius"/>
    </source>
</evidence>
<feature type="transmembrane region" description="Helical" evidence="6">
    <location>
        <begin position="1106"/>
        <end position="1125"/>
    </location>
</feature>
<dbReference type="GO" id="GO:0005524">
    <property type="term" value="F:ATP binding"/>
    <property type="evidence" value="ECO:0007669"/>
    <property type="project" value="UniProtKB-KW"/>
</dbReference>
<dbReference type="PANTHER" id="PTHR10887">
    <property type="entry name" value="DNA2/NAM7 HELICASE FAMILY"/>
    <property type="match status" value="1"/>
</dbReference>
<feature type="domain" description="DNA2/NAM7 helicase helicase" evidence="7">
    <location>
        <begin position="600"/>
        <end position="672"/>
    </location>
</feature>